<accession>A0A6A6HZR1</accession>
<dbReference type="OrthoDB" id="3510794at2759"/>
<organism evidence="1 2">
    <name type="scientific">Trematosphaeria pertusa</name>
    <dbReference type="NCBI Taxonomy" id="390896"/>
    <lineage>
        <taxon>Eukaryota</taxon>
        <taxon>Fungi</taxon>
        <taxon>Dikarya</taxon>
        <taxon>Ascomycota</taxon>
        <taxon>Pezizomycotina</taxon>
        <taxon>Dothideomycetes</taxon>
        <taxon>Pleosporomycetidae</taxon>
        <taxon>Pleosporales</taxon>
        <taxon>Massarineae</taxon>
        <taxon>Trematosphaeriaceae</taxon>
        <taxon>Trematosphaeria</taxon>
    </lineage>
</organism>
<reference evidence="1" key="1">
    <citation type="journal article" date="2020" name="Stud. Mycol.">
        <title>101 Dothideomycetes genomes: a test case for predicting lifestyles and emergence of pathogens.</title>
        <authorList>
            <person name="Haridas S."/>
            <person name="Albert R."/>
            <person name="Binder M."/>
            <person name="Bloem J."/>
            <person name="Labutti K."/>
            <person name="Salamov A."/>
            <person name="Andreopoulos B."/>
            <person name="Baker S."/>
            <person name="Barry K."/>
            <person name="Bills G."/>
            <person name="Bluhm B."/>
            <person name="Cannon C."/>
            <person name="Castanera R."/>
            <person name="Culley D."/>
            <person name="Daum C."/>
            <person name="Ezra D."/>
            <person name="Gonzalez J."/>
            <person name="Henrissat B."/>
            <person name="Kuo A."/>
            <person name="Liang C."/>
            <person name="Lipzen A."/>
            <person name="Lutzoni F."/>
            <person name="Magnuson J."/>
            <person name="Mondo S."/>
            <person name="Nolan M."/>
            <person name="Ohm R."/>
            <person name="Pangilinan J."/>
            <person name="Park H.-J."/>
            <person name="Ramirez L."/>
            <person name="Alfaro M."/>
            <person name="Sun H."/>
            <person name="Tritt A."/>
            <person name="Yoshinaga Y."/>
            <person name="Zwiers L.-H."/>
            <person name="Turgeon B."/>
            <person name="Goodwin S."/>
            <person name="Spatafora J."/>
            <person name="Crous P."/>
            <person name="Grigoriev I."/>
        </authorList>
    </citation>
    <scope>NUCLEOTIDE SEQUENCE</scope>
    <source>
        <strain evidence="1">CBS 122368</strain>
    </source>
</reference>
<proteinExistence type="predicted"/>
<keyword evidence="2" id="KW-1185">Reference proteome</keyword>
<name>A0A6A6HZR1_9PLEO</name>
<evidence type="ECO:0008006" key="3">
    <source>
        <dbReference type="Google" id="ProtNLM"/>
    </source>
</evidence>
<evidence type="ECO:0000313" key="2">
    <source>
        <dbReference type="Proteomes" id="UP000800094"/>
    </source>
</evidence>
<dbReference type="Proteomes" id="UP000800094">
    <property type="component" value="Unassembled WGS sequence"/>
</dbReference>
<dbReference type="EMBL" id="ML987205">
    <property type="protein sequence ID" value="KAF2243212.1"/>
    <property type="molecule type" value="Genomic_DNA"/>
</dbReference>
<evidence type="ECO:0000313" key="1">
    <source>
        <dbReference type="EMBL" id="KAF2243212.1"/>
    </source>
</evidence>
<dbReference type="GeneID" id="54585615"/>
<gene>
    <name evidence="1" type="ORF">BU26DRAFT_554774</name>
</gene>
<dbReference type="RefSeq" id="XP_033678216.1">
    <property type="nucleotide sequence ID" value="XM_033832285.1"/>
</dbReference>
<protein>
    <recommendedName>
        <fullName evidence="3">F-box domain-containing protein</fullName>
    </recommendedName>
</protein>
<sequence length="282" mass="32744">MASVQDTSPHEDKSAMLNNERAQSQAIFPFLDLPADIRVMIYSFAVPWPTFTELPHSAECTLSPEFEDNTNGYKGQAPCYDDRRLWPPKLQCPTILLICRQITDEVFEELDRSPLIFDEPPPHLLHYEFEPLDRIPHRYCLTNYLSPDRLCTARRIEILVKPSIVPNPCPSPQLVANPQMLYRRLYDSWSCFVDYLLYIWRRKTPLLEHLTLRLRVSATPNSRSRQDLIKRLASVLRMLKPECEIKIEVDDPELEWQLRAKTGGRKASSDAQSSYAIDRPCV</sequence>
<dbReference type="AlphaFoldDB" id="A0A6A6HZR1"/>